<dbReference type="EMBL" id="AYSV01000067">
    <property type="protein sequence ID" value="ETD72393.1"/>
    <property type="molecule type" value="Genomic_DNA"/>
</dbReference>
<reference evidence="3 4" key="1">
    <citation type="submission" date="2013-11" db="EMBL/GenBank/DDBJ databases">
        <title>Genomic analysis of Pelistega sp. HM-7.</title>
        <authorList>
            <person name="Kumbhare S.V."/>
            <person name="Shetty S.A."/>
            <person name="Sharma O."/>
            <person name="Dhotre D.P."/>
        </authorList>
    </citation>
    <scope>NUCLEOTIDE SEQUENCE [LARGE SCALE GENOMIC DNA]</scope>
    <source>
        <strain evidence="3 4">HM-7</strain>
    </source>
</reference>
<accession>V8G8V3</accession>
<sequence length="203" mass="22213">MTQPAWAQEDEQARRAILELRSQLKQSDMVRNDLAQQVQKLQNELRQIRGQIESLGNAGQSQALASRANDDIGPSAQVGDPTEQRAYDAALDLFRQGNYAGASQALANFSSAYPSSPLTPSAMFYEGSSRYANRDFKNSIKVLNEMVHAYPKDGKAGDALLVIAGSQLELNNIDGSKATLQRTIKEYPGTPAADTAKERLSMY</sequence>
<keyword evidence="1" id="KW-0732">Signal</keyword>
<evidence type="ECO:0000256" key="2">
    <source>
        <dbReference type="SAM" id="MobiDB-lite"/>
    </source>
</evidence>
<protein>
    <recommendedName>
        <fullName evidence="1">Cell division coordinator CpoB</fullName>
    </recommendedName>
</protein>
<dbReference type="SUPFAM" id="SSF48452">
    <property type="entry name" value="TPR-like"/>
    <property type="match status" value="1"/>
</dbReference>
<keyword evidence="4" id="KW-1185">Reference proteome</keyword>
<dbReference type="InterPro" id="IPR019734">
    <property type="entry name" value="TPR_rpt"/>
</dbReference>
<organism evidence="3 4">
    <name type="scientific">Pelistega indica</name>
    <dbReference type="NCBI Taxonomy" id="1414851"/>
    <lineage>
        <taxon>Bacteria</taxon>
        <taxon>Pseudomonadati</taxon>
        <taxon>Pseudomonadota</taxon>
        <taxon>Betaproteobacteria</taxon>
        <taxon>Burkholderiales</taxon>
        <taxon>Alcaligenaceae</taxon>
        <taxon>Pelistega</taxon>
    </lineage>
</organism>
<dbReference type="Proteomes" id="UP000018766">
    <property type="component" value="Unassembled WGS sequence"/>
</dbReference>
<dbReference type="GO" id="GO:0043093">
    <property type="term" value="P:FtsZ-dependent cytokinesis"/>
    <property type="evidence" value="ECO:0007669"/>
    <property type="project" value="UniProtKB-UniRule"/>
</dbReference>
<keyword evidence="1" id="KW-0131">Cell cycle</keyword>
<dbReference type="HAMAP" id="MF_02066">
    <property type="entry name" value="CpoB"/>
    <property type="match status" value="1"/>
</dbReference>
<comment type="subcellular location">
    <subcellularLocation>
        <location evidence="1">Periplasm</location>
    </subcellularLocation>
</comment>
<keyword evidence="1" id="KW-0175">Coiled coil</keyword>
<dbReference type="Pfam" id="PF13174">
    <property type="entry name" value="TPR_6"/>
    <property type="match status" value="1"/>
</dbReference>
<comment type="caution">
    <text evidence="3">The sequence shown here is derived from an EMBL/GenBank/DDBJ whole genome shotgun (WGS) entry which is preliminary data.</text>
</comment>
<comment type="similarity">
    <text evidence="1">Belongs to the CpoB family.</text>
</comment>
<dbReference type="InterPro" id="IPR034706">
    <property type="entry name" value="CpoB"/>
</dbReference>
<keyword evidence="1" id="KW-0132">Cell division</keyword>
<evidence type="ECO:0000313" key="3">
    <source>
        <dbReference type="EMBL" id="ETD72393.1"/>
    </source>
</evidence>
<dbReference type="AlphaFoldDB" id="V8G8V3"/>
<dbReference type="Gene3D" id="1.25.40.10">
    <property type="entry name" value="Tetratricopeptide repeat domain"/>
    <property type="match status" value="1"/>
</dbReference>
<proteinExistence type="inferred from homology"/>
<feature type="region of interest" description="Disordered" evidence="2">
    <location>
        <begin position="59"/>
        <end position="80"/>
    </location>
</feature>
<gene>
    <name evidence="1" type="primary">cpoB</name>
    <name evidence="3" type="ORF">V757_04605</name>
</gene>
<dbReference type="InterPro" id="IPR014162">
    <property type="entry name" value="CpoB_C"/>
</dbReference>
<feature type="coiled-coil region" evidence="1">
    <location>
        <begin position="24"/>
        <end position="58"/>
    </location>
</feature>
<dbReference type="PATRIC" id="fig|1414851.3.peg.926"/>
<dbReference type="NCBIfam" id="TIGR02795">
    <property type="entry name" value="tol_pal_ybgF"/>
    <property type="match status" value="1"/>
</dbReference>
<keyword evidence="1" id="KW-0574">Periplasm</keyword>
<dbReference type="RefSeq" id="WP_023950232.1">
    <property type="nucleotide sequence ID" value="NZ_AYSV01000067.1"/>
</dbReference>
<dbReference type="InterPro" id="IPR011990">
    <property type="entry name" value="TPR-like_helical_dom_sf"/>
</dbReference>
<dbReference type="GO" id="GO:0030288">
    <property type="term" value="C:outer membrane-bounded periplasmic space"/>
    <property type="evidence" value="ECO:0007669"/>
    <property type="project" value="UniProtKB-UniRule"/>
</dbReference>
<evidence type="ECO:0000313" key="4">
    <source>
        <dbReference type="Proteomes" id="UP000018766"/>
    </source>
</evidence>
<name>V8G8V3_9BURK</name>
<comment type="function">
    <text evidence="1">Mediates coordination of peptidoglycan synthesis and outer membrane constriction during cell division.</text>
</comment>
<evidence type="ECO:0000256" key="1">
    <source>
        <dbReference type="HAMAP-Rule" id="MF_02066"/>
    </source>
</evidence>
<dbReference type="Pfam" id="PF13432">
    <property type="entry name" value="TPR_16"/>
    <property type="match status" value="1"/>
</dbReference>